<sequence length="386" mass="40660">MSTAARRRAYSGPALFSFGFRPFFLFGAAWAALVVPLWLAVFMHGGPPEISRDWHIHEMLFGYLAAVIAGFLTTAVPNWTGRMPVIGAPLGVLVALWVAGRLAMLFPSPVSYAIDSLFLIAFAAVVWREVLAGRNWRNLPVCILVSLFALANVAFHFGPAGSLAIGVRVGLAAVAVLIALIGGRITPSFTRNWLNARGETRLPATAGRFDQVALGVTGVAAAAWAIFPDLSISGAALALAGLANLARLARWRGWLAWKEPLVTVLHLGYGWLGAGLLLLGLSALTGEVPRTAGVHALTAGAVGVMTLAVMTRASRGHTGRPLTADRATQAIFLLVNLAAVSRVAAPFLPTMQVGLLSLSAALWTLAFASFAGAYGKMLLTPRPARA</sequence>
<dbReference type="RefSeq" id="WP_111528905.1">
    <property type="nucleotide sequence ID" value="NZ_JBHRSG010000003.1"/>
</dbReference>
<dbReference type="Pfam" id="PF05940">
    <property type="entry name" value="NnrS"/>
    <property type="match status" value="1"/>
</dbReference>
<keyword evidence="1" id="KW-1133">Transmembrane helix</keyword>
<name>A0A328AKU1_9CAUL</name>
<dbReference type="AlphaFoldDB" id="A0A328AKU1"/>
<reference evidence="3" key="1">
    <citation type="submission" date="2018-05" db="EMBL/GenBank/DDBJ databases">
        <authorList>
            <person name="Li X."/>
        </authorList>
    </citation>
    <scope>NUCLEOTIDE SEQUENCE [LARGE SCALE GENOMIC DNA]</scope>
    <source>
        <strain evidence="3">LX32</strain>
    </source>
</reference>
<evidence type="ECO:0000256" key="1">
    <source>
        <dbReference type="SAM" id="Phobius"/>
    </source>
</evidence>
<feature type="transmembrane region" description="Helical" evidence="1">
    <location>
        <begin position="110"/>
        <end position="127"/>
    </location>
</feature>
<feature type="transmembrane region" description="Helical" evidence="1">
    <location>
        <begin position="163"/>
        <end position="185"/>
    </location>
</feature>
<feature type="transmembrane region" description="Helical" evidence="1">
    <location>
        <begin position="330"/>
        <end position="348"/>
    </location>
</feature>
<dbReference type="InterPro" id="IPR010266">
    <property type="entry name" value="NnrS"/>
</dbReference>
<evidence type="ECO:0000313" key="3">
    <source>
        <dbReference type="Proteomes" id="UP000249254"/>
    </source>
</evidence>
<feature type="transmembrane region" description="Helical" evidence="1">
    <location>
        <begin position="206"/>
        <end position="226"/>
    </location>
</feature>
<organism evidence="2 3">
    <name type="scientific">Phenylobacterium soli</name>
    <dbReference type="NCBI Taxonomy" id="2170551"/>
    <lineage>
        <taxon>Bacteria</taxon>
        <taxon>Pseudomonadati</taxon>
        <taxon>Pseudomonadota</taxon>
        <taxon>Alphaproteobacteria</taxon>
        <taxon>Caulobacterales</taxon>
        <taxon>Caulobacteraceae</taxon>
        <taxon>Phenylobacterium</taxon>
    </lineage>
</organism>
<dbReference type="Proteomes" id="UP000249254">
    <property type="component" value="Unassembled WGS sequence"/>
</dbReference>
<feature type="transmembrane region" description="Helical" evidence="1">
    <location>
        <begin position="60"/>
        <end position="79"/>
    </location>
</feature>
<feature type="transmembrane region" description="Helical" evidence="1">
    <location>
        <begin position="354"/>
        <end position="375"/>
    </location>
</feature>
<feature type="transmembrane region" description="Helical" evidence="1">
    <location>
        <begin position="86"/>
        <end position="104"/>
    </location>
</feature>
<accession>A0A328AKU1</accession>
<feature type="transmembrane region" description="Helical" evidence="1">
    <location>
        <begin position="20"/>
        <end position="40"/>
    </location>
</feature>
<feature type="transmembrane region" description="Helical" evidence="1">
    <location>
        <begin position="232"/>
        <end position="249"/>
    </location>
</feature>
<evidence type="ECO:0000313" key="2">
    <source>
        <dbReference type="EMBL" id="RAK55157.1"/>
    </source>
</evidence>
<feature type="transmembrane region" description="Helical" evidence="1">
    <location>
        <begin position="261"/>
        <end position="286"/>
    </location>
</feature>
<proteinExistence type="predicted"/>
<keyword evidence="1" id="KW-0812">Transmembrane</keyword>
<dbReference type="EMBL" id="QFYQ01000001">
    <property type="protein sequence ID" value="RAK55157.1"/>
    <property type="molecule type" value="Genomic_DNA"/>
</dbReference>
<feature type="transmembrane region" description="Helical" evidence="1">
    <location>
        <begin position="292"/>
        <end position="310"/>
    </location>
</feature>
<feature type="transmembrane region" description="Helical" evidence="1">
    <location>
        <begin position="139"/>
        <end position="157"/>
    </location>
</feature>
<gene>
    <name evidence="2" type="ORF">DJ017_11815</name>
</gene>
<protein>
    <submittedName>
        <fullName evidence="2">NnrS family protein</fullName>
    </submittedName>
</protein>
<dbReference type="OrthoDB" id="9770040at2"/>
<keyword evidence="1" id="KW-0472">Membrane</keyword>
<comment type="caution">
    <text evidence="2">The sequence shown here is derived from an EMBL/GenBank/DDBJ whole genome shotgun (WGS) entry which is preliminary data.</text>
</comment>
<keyword evidence="3" id="KW-1185">Reference proteome</keyword>